<proteinExistence type="predicted"/>
<reference evidence="1" key="1">
    <citation type="submission" date="2021-12" db="EMBL/GenBank/DDBJ databases">
        <authorList>
            <person name="Martin H S."/>
        </authorList>
    </citation>
    <scope>NUCLEOTIDE SEQUENCE</scope>
</reference>
<accession>A0A8J9YGC5</accession>
<gene>
    <name evidence="1" type="ORF">BINO364_LOCUS14863</name>
</gene>
<dbReference type="Proteomes" id="UP000838878">
    <property type="component" value="Chromosome 8"/>
</dbReference>
<organism evidence="1 2">
    <name type="scientific">Brenthis ino</name>
    <name type="common">lesser marbled fritillary</name>
    <dbReference type="NCBI Taxonomy" id="405034"/>
    <lineage>
        <taxon>Eukaryota</taxon>
        <taxon>Metazoa</taxon>
        <taxon>Ecdysozoa</taxon>
        <taxon>Arthropoda</taxon>
        <taxon>Hexapoda</taxon>
        <taxon>Insecta</taxon>
        <taxon>Pterygota</taxon>
        <taxon>Neoptera</taxon>
        <taxon>Endopterygota</taxon>
        <taxon>Lepidoptera</taxon>
        <taxon>Glossata</taxon>
        <taxon>Ditrysia</taxon>
        <taxon>Papilionoidea</taxon>
        <taxon>Nymphalidae</taxon>
        <taxon>Heliconiinae</taxon>
        <taxon>Argynnini</taxon>
        <taxon>Brenthis</taxon>
    </lineage>
</organism>
<name>A0A8J9YGC5_9NEOP</name>
<evidence type="ECO:0000313" key="2">
    <source>
        <dbReference type="Proteomes" id="UP000838878"/>
    </source>
</evidence>
<protein>
    <submittedName>
        <fullName evidence="1">Uncharacterized protein</fullName>
    </submittedName>
</protein>
<sequence length="119" mass="13027">MLNEITVTIVPRSKVAVGLLGQNKRHVDARTRQKFDIVRPRMHSAAIFRGLRCAGAAAMSGVGLPGPATDHRNSFSSWQYLATWHWRAHGAACCLSGPRQASCELLAVFSTSSPTFRCF</sequence>
<keyword evidence="2" id="KW-1185">Reference proteome</keyword>
<feature type="non-terminal residue" evidence="1">
    <location>
        <position position="119"/>
    </location>
</feature>
<dbReference type="OrthoDB" id="7396783at2759"/>
<dbReference type="AlphaFoldDB" id="A0A8J9YGC5"/>
<dbReference type="EMBL" id="OV170228">
    <property type="protein sequence ID" value="CAH0729809.1"/>
    <property type="molecule type" value="Genomic_DNA"/>
</dbReference>
<evidence type="ECO:0000313" key="1">
    <source>
        <dbReference type="EMBL" id="CAH0729809.1"/>
    </source>
</evidence>